<organism evidence="6 7">
    <name type="scientific">Conservatibacter flavescens</name>
    <dbReference type="NCBI Taxonomy" id="28161"/>
    <lineage>
        <taxon>Bacteria</taxon>
        <taxon>Pseudomonadati</taxon>
        <taxon>Pseudomonadota</taxon>
        <taxon>Gammaproteobacteria</taxon>
        <taxon>Pasteurellales</taxon>
        <taxon>Pasteurellaceae</taxon>
        <taxon>Conservatibacter</taxon>
    </lineage>
</organism>
<reference evidence="6 7" key="1">
    <citation type="submission" date="2017-11" db="EMBL/GenBank/DDBJ databases">
        <title>Reclassification of Bisgaard taxon 7 as Conservatibacter flavescens gen. nov., sp. nov.</title>
        <authorList>
            <person name="Christensen H."/>
        </authorList>
    </citation>
    <scope>NUCLEOTIDE SEQUENCE [LARGE SCALE GENOMIC DNA]</scope>
    <source>
        <strain evidence="6 7">7_4</strain>
    </source>
</reference>
<dbReference type="InterPro" id="IPR029046">
    <property type="entry name" value="LolA/LolB/LppX"/>
</dbReference>
<dbReference type="InterPro" id="IPR004564">
    <property type="entry name" value="OM_lipoprot_carrier_LolA-like"/>
</dbReference>
<gene>
    <name evidence="6" type="ORF">CVP05_06660</name>
</gene>
<feature type="signal peptide" evidence="5">
    <location>
        <begin position="1"/>
        <end position="18"/>
    </location>
</feature>
<protein>
    <submittedName>
        <fullName evidence="6">Outer membrane lipoprotein carrier protein LolA</fullName>
    </submittedName>
</protein>
<keyword evidence="2" id="KW-0813">Transport</keyword>
<evidence type="ECO:0000256" key="1">
    <source>
        <dbReference type="ARBA" id="ARBA00011245"/>
    </source>
</evidence>
<keyword evidence="7" id="KW-1185">Reference proteome</keyword>
<dbReference type="Pfam" id="PF03548">
    <property type="entry name" value="LolA"/>
    <property type="match status" value="1"/>
</dbReference>
<keyword evidence="6" id="KW-0449">Lipoprotein</keyword>
<evidence type="ECO:0000313" key="6">
    <source>
        <dbReference type="EMBL" id="PJG85401.1"/>
    </source>
</evidence>
<comment type="caution">
    <text evidence="6">The sequence shown here is derived from an EMBL/GenBank/DDBJ whole genome shotgun (WGS) entry which is preliminary data.</text>
</comment>
<dbReference type="AlphaFoldDB" id="A0A2M8S2L5"/>
<keyword evidence="3 5" id="KW-0732">Signal</keyword>
<evidence type="ECO:0000313" key="7">
    <source>
        <dbReference type="Proteomes" id="UP000229329"/>
    </source>
</evidence>
<dbReference type="GO" id="GO:0015031">
    <property type="term" value="P:protein transport"/>
    <property type="evidence" value="ECO:0007669"/>
    <property type="project" value="UniProtKB-KW"/>
</dbReference>
<evidence type="ECO:0000256" key="2">
    <source>
        <dbReference type="ARBA" id="ARBA00022448"/>
    </source>
</evidence>
<dbReference type="EMBL" id="PHHA01000014">
    <property type="protein sequence ID" value="PJG85401.1"/>
    <property type="molecule type" value="Genomic_DNA"/>
</dbReference>
<dbReference type="OrthoDB" id="7025041at2"/>
<evidence type="ECO:0000256" key="3">
    <source>
        <dbReference type="ARBA" id="ARBA00022729"/>
    </source>
</evidence>
<keyword evidence="4" id="KW-0653">Protein transport</keyword>
<sequence>MKKYLFTFLLLCSSFTMAFSEVDLMKLMQKPQSVQGEFVQQRFLKALSTPITTSGQFSLVKQKGLLWQMQKPFLTDLKVTPQGIMQWNGTHWISSQNFGQSEQIKLFLGLLGGDISALAKQFDTQLSGDQKLWQLRLIPNSMLMKQIFQYIQLQGGDLVNEIEIFETQGDRTVIRFNQLRVDQALPPFAQQALQ</sequence>
<evidence type="ECO:0000256" key="4">
    <source>
        <dbReference type="ARBA" id="ARBA00022927"/>
    </source>
</evidence>
<evidence type="ECO:0000256" key="5">
    <source>
        <dbReference type="SAM" id="SignalP"/>
    </source>
</evidence>
<comment type="subunit">
    <text evidence="1">Monomer.</text>
</comment>
<accession>A0A2M8S2L5</accession>
<dbReference type="RefSeq" id="WP_100288799.1">
    <property type="nucleotide sequence ID" value="NZ_PHHA01000014.1"/>
</dbReference>
<feature type="chain" id="PRO_5014883204" evidence="5">
    <location>
        <begin position="19"/>
        <end position="194"/>
    </location>
</feature>
<dbReference type="CDD" id="cd16325">
    <property type="entry name" value="LolA"/>
    <property type="match status" value="1"/>
</dbReference>
<name>A0A2M8S2L5_9PAST</name>
<dbReference type="SUPFAM" id="SSF89392">
    <property type="entry name" value="Prokaryotic lipoproteins and lipoprotein localization factors"/>
    <property type="match status" value="1"/>
</dbReference>
<proteinExistence type="predicted"/>
<dbReference type="Gene3D" id="2.50.20.10">
    <property type="entry name" value="Lipoprotein localisation LolA/LolB/LppX"/>
    <property type="match status" value="1"/>
</dbReference>
<dbReference type="Proteomes" id="UP000229329">
    <property type="component" value="Unassembled WGS sequence"/>
</dbReference>